<evidence type="ECO:0000256" key="6">
    <source>
        <dbReference type="ARBA" id="ARBA00022946"/>
    </source>
</evidence>
<dbReference type="EC" id="1.1.2.4" evidence="9"/>
<dbReference type="InterPro" id="IPR006094">
    <property type="entry name" value="Oxid_FAD_bind_N"/>
</dbReference>
<evidence type="ECO:0000256" key="2">
    <source>
        <dbReference type="ARBA" id="ARBA00004173"/>
    </source>
</evidence>
<dbReference type="eggNOG" id="KOG1231">
    <property type="taxonomic scope" value="Eukaryota"/>
</dbReference>
<dbReference type="KEGG" id="gtr:GLOTRDRAFT_103017"/>
<comment type="subcellular location">
    <subcellularLocation>
        <location evidence="2">Mitochondrion</location>
    </subcellularLocation>
</comment>
<keyword evidence="4" id="KW-0285">Flavoprotein</keyword>
<dbReference type="RefSeq" id="XP_007862029.1">
    <property type="nucleotide sequence ID" value="XM_007863838.1"/>
</dbReference>
<dbReference type="SUPFAM" id="SSF56176">
    <property type="entry name" value="FAD-binding/transporter-associated domain-like"/>
    <property type="match status" value="1"/>
</dbReference>
<gene>
    <name evidence="12" type="ORF">GLOTRDRAFT_103017</name>
</gene>
<dbReference type="GO" id="GO:1903457">
    <property type="term" value="P:lactate catabolic process"/>
    <property type="evidence" value="ECO:0007669"/>
    <property type="project" value="TreeGrafter"/>
</dbReference>
<comment type="catalytic activity">
    <reaction evidence="10">
        <text>(R)-lactate + 2 Fe(III)-[cytochrome c] = 2 Fe(II)-[cytochrome c] + pyruvate + 2 H(+)</text>
        <dbReference type="Rhea" id="RHEA:13521"/>
        <dbReference type="Rhea" id="RHEA-COMP:10350"/>
        <dbReference type="Rhea" id="RHEA-COMP:14399"/>
        <dbReference type="ChEBI" id="CHEBI:15361"/>
        <dbReference type="ChEBI" id="CHEBI:15378"/>
        <dbReference type="ChEBI" id="CHEBI:16004"/>
        <dbReference type="ChEBI" id="CHEBI:29033"/>
        <dbReference type="ChEBI" id="CHEBI:29034"/>
        <dbReference type="EC" id="1.1.2.4"/>
    </reaction>
</comment>
<dbReference type="GeneID" id="19298539"/>
<evidence type="ECO:0000256" key="3">
    <source>
        <dbReference type="ARBA" id="ARBA00008000"/>
    </source>
</evidence>
<dbReference type="GO" id="GO:0071949">
    <property type="term" value="F:FAD binding"/>
    <property type="evidence" value="ECO:0007669"/>
    <property type="project" value="InterPro"/>
</dbReference>
<evidence type="ECO:0000256" key="4">
    <source>
        <dbReference type="ARBA" id="ARBA00022630"/>
    </source>
</evidence>
<evidence type="ECO:0000256" key="9">
    <source>
        <dbReference type="ARBA" id="ARBA00038897"/>
    </source>
</evidence>
<sequence length="496" mass="52629">MMDFVGTMANAPPPGYASPHDLALALRVLDELSLRIVSTDPATLRDYPGHAALVRPRSTEDVVRIVTVANAFRVPLVPWGGGTSLEGQVAGYEGRSICVDMSGMDQILEIHEDDGDLVCQAGATWDGINETLRAKGVPLFFPLDPGPGATIGGMIATGCSGTNAVRYGTARGEWFLNVTVVLPDASVIKTRRRARKSAAGFDLTRLFVGAEGTLGIVTEATLRLAPVLPTRVALAQFADVDGAVGAVQAVLNSPWGAHLQCVELMDDNSQYAPRVVREDPRTLIHVYACAVIRALNASSSPSAANYPALDTLLFKLQGPPAFICATASHIRATVAAHGCTHFQFAQSEEAAARMWAERKHALGAARAWVPGARGVGTDVCVPPSNLPRLVGETKRDLARAGITTSIVGHVGDGNFHAMLYYKNEEERKAVQEAAGRLVERAWSLGGTCTGEHGVGTGKKAYLEAELGEGTVALMRAVKKAVDPKGIMNPGKNSRRR</sequence>
<dbReference type="GO" id="GO:0008720">
    <property type="term" value="F:D-lactate dehydrogenase (NAD+) activity"/>
    <property type="evidence" value="ECO:0007669"/>
    <property type="project" value="TreeGrafter"/>
</dbReference>
<dbReference type="Proteomes" id="UP000030669">
    <property type="component" value="Unassembled WGS sequence"/>
</dbReference>
<keyword evidence="6" id="KW-0809">Transit peptide</keyword>
<dbReference type="PROSITE" id="PS51387">
    <property type="entry name" value="FAD_PCMH"/>
    <property type="match status" value="1"/>
</dbReference>
<evidence type="ECO:0000256" key="1">
    <source>
        <dbReference type="ARBA" id="ARBA00001974"/>
    </source>
</evidence>
<dbReference type="STRING" id="670483.S7QI77"/>
<dbReference type="AlphaFoldDB" id="S7QI77"/>
<evidence type="ECO:0000256" key="5">
    <source>
        <dbReference type="ARBA" id="ARBA00022827"/>
    </source>
</evidence>
<comment type="similarity">
    <text evidence="3">Belongs to the FAD-binding oxidoreductase/transferase type 4 family.</text>
</comment>
<dbReference type="HOGENOM" id="CLU_017779_3_0_1"/>
<dbReference type="InterPro" id="IPR016164">
    <property type="entry name" value="FAD-linked_Oxase-like_C"/>
</dbReference>
<accession>S7QI77</accession>
<evidence type="ECO:0000259" key="11">
    <source>
        <dbReference type="PROSITE" id="PS51387"/>
    </source>
</evidence>
<dbReference type="InterPro" id="IPR004113">
    <property type="entry name" value="FAD-bd_oxidored_4_C"/>
</dbReference>
<name>S7QI77_GLOTA</name>
<dbReference type="Pfam" id="PF01565">
    <property type="entry name" value="FAD_binding_4"/>
    <property type="match status" value="1"/>
</dbReference>
<dbReference type="SUPFAM" id="SSF55103">
    <property type="entry name" value="FAD-linked oxidases, C-terminal domain"/>
    <property type="match status" value="1"/>
</dbReference>
<dbReference type="Pfam" id="PF02913">
    <property type="entry name" value="FAD-oxidase_C"/>
    <property type="match status" value="1"/>
</dbReference>
<organism evidence="12 13">
    <name type="scientific">Gloeophyllum trabeum (strain ATCC 11539 / FP-39264 / Madison 617)</name>
    <name type="common">Brown rot fungus</name>
    <dbReference type="NCBI Taxonomy" id="670483"/>
    <lineage>
        <taxon>Eukaryota</taxon>
        <taxon>Fungi</taxon>
        <taxon>Dikarya</taxon>
        <taxon>Basidiomycota</taxon>
        <taxon>Agaricomycotina</taxon>
        <taxon>Agaricomycetes</taxon>
        <taxon>Gloeophyllales</taxon>
        <taxon>Gloeophyllaceae</taxon>
        <taxon>Gloeophyllum</taxon>
    </lineage>
</organism>
<dbReference type="PANTHER" id="PTHR11748:SF111">
    <property type="entry name" value="D-LACTATE DEHYDROGENASE, MITOCHONDRIAL-RELATED"/>
    <property type="match status" value="1"/>
</dbReference>
<protein>
    <recommendedName>
        <fullName evidence="9">D-lactate dehydrogenase (cytochrome)</fullName>
        <ecNumber evidence="9">1.1.2.4</ecNumber>
    </recommendedName>
</protein>
<dbReference type="GO" id="GO:0005739">
    <property type="term" value="C:mitochondrion"/>
    <property type="evidence" value="ECO:0007669"/>
    <property type="project" value="UniProtKB-SubCell"/>
</dbReference>
<evidence type="ECO:0000256" key="7">
    <source>
        <dbReference type="ARBA" id="ARBA00023002"/>
    </source>
</evidence>
<dbReference type="Gene3D" id="1.10.45.10">
    <property type="entry name" value="Vanillyl-alcohol Oxidase, Chain A, domain 4"/>
    <property type="match status" value="1"/>
</dbReference>
<evidence type="ECO:0000256" key="8">
    <source>
        <dbReference type="ARBA" id="ARBA00023128"/>
    </source>
</evidence>
<dbReference type="InterPro" id="IPR016166">
    <property type="entry name" value="FAD-bd_PCMH"/>
</dbReference>
<evidence type="ECO:0000256" key="10">
    <source>
        <dbReference type="ARBA" id="ARBA00051436"/>
    </source>
</evidence>
<dbReference type="InterPro" id="IPR016171">
    <property type="entry name" value="Vanillyl_alc_oxidase_C-sub2"/>
</dbReference>
<proteinExistence type="inferred from homology"/>
<dbReference type="Gene3D" id="3.30.465.10">
    <property type="match status" value="1"/>
</dbReference>
<dbReference type="GO" id="GO:0004458">
    <property type="term" value="F:D-lactate dehydrogenase (cytochrome) activity"/>
    <property type="evidence" value="ECO:0007669"/>
    <property type="project" value="UniProtKB-EC"/>
</dbReference>
<dbReference type="EMBL" id="KB469297">
    <property type="protein sequence ID" value="EPQ58897.1"/>
    <property type="molecule type" value="Genomic_DNA"/>
</dbReference>
<dbReference type="Gene3D" id="3.30.70.2740">
    <property type="match status" value="1"/>
</dbReference>
<evidence type="ECO:0000313" key="12">
    <source>
        <dbReference type="EMBL" id="EPQ58897.1"/>
    </source>
</evidence>
<dbReference type="InterPro" id="IPR016169">
    <property type="entry name" value="FAD-bd_PCMH_sub2"/>
</dbReference>
<reference evidence="12 13" key="1">
    <citation type="journal article" date="2012" name="Science">
        <title>The Paleozoic origin of enzymatic lignin decomposition reconstructed from 31 fungal genomes.</title>
        <authorList>
            <person name="Floudas D."/>
            <person name="Binder M."/>
            <person name="Riley R."/>
            <person name="Barry K."/>
            <person name="Blanchette R.A."/>
            <person name="Henrissat B."/>
            <person name="Martinez A.T."/>
            <person name="Otillar R."/>
            <person name="Spatafora J.W."/>
            <person name="Yadav J.S."/>
            <person name="Aerts A."/>
            <person name="Benoit I."/>
            <person name="Boyd A."/>
            <person name="Carlson A."/>
            <person name="Copeland A."/>
            <person name="Coutinho P.M."/>
            <person name="de Vries R.P."/>
            <person name="Ferreira P."/>
            <person name="Findley K."/>
            <person name="Foster B."/>
            <person name="Gaskell J."/>
            <person name="Glotzer D."/>
            <person name="Gorecki P."/>
            <person name="Heitman J."/>
            <person name="Hesse C."/>
            <person name="Hori C."/>
            <person name="Igarashi K."/>
            <person name="Jurgens J.A."/>
            <person name="Kallen N."/>
            <person name="Kersten P."/>
            <person name="Kohler A."/>
            <person name="Kuees U."/>
            <person name="Kumar T.K.A."/>
            <person name="Kuo A."/>
            <person name="LaButti K."/>
            <person name="Larrondo L.F."/>
            <person name="Lindquist E."/>
            <person name="Ling A."/>
            <person name="Lombard V."/>
            <person name="Lucas S."/>
            <person name="Lundell T."/>
            <person name="Martin R."/>
            <person name="McLaughlin D.J."/>
            <person name="Morgenstern I."/>
            <person name="Morin E."/>
            <person name="Murat C."/>
            <person name="Nagy L.G."/>
            <person name="Nolan M."/>
            <person name="Ohm R.A."/>
            <person name="Patyshakuliyeva A."/>
            <person name="Rokas A."/>
            <person name="Ruiz-Duenas F.J."/>
            <person name="Sabat G."/>
            <person name="Salamov A."/>
            <person name="Samejima M."/>
            <person name="Schmutz J."/>
            <person name="Slot J.C."/>
            <person name="St John F."/>
            <person name="Stenlid J."/>
            <person name="Sun H."/>
            <person name="Sun S."/>
            <person name="Syed K."/>
            <person name="Tsang A."/>
            <person name="Wiebenga A."/>
            <person name="Young D."/>
            <person name="Pisabarro A."/>
            <person name="Eastwood D.C."/>
            <person name="Martin F."/>
            <person name="Cullen D."/>
            <person name="Grigoriev I.V."/>
            <person name="Hibbett D.S."/>
        </authorList>
    </citation>
    <scope>NUCLEOTIDE SEQUENCE [LARGE SCALE GENOMIC DNA]</scope>
    <source>
        <strain evidence="12 13">ATCC 11539</strain>
    </source>
</reference>
<feature type="domain" description="FAD-binding PCMH-type" evidence="11">
    <location>
        <begin position="46"/>
        <end position="227"/>
    </location>
</feature>
<keyword evidence="13" id="KW-1185">Reference proteome</keyword>
<keyword evidence="7" id="KW-0560">Oxidoreductase</keyword>
<dbReference type="InterPro" id="IPR036318">
    <property type="entry name" value="FAD-bd_PCMH-like_sf"/>
</dbReference>
<dbReference type="OMA" id="CHLSHSY"/>
<dbReference type="OrthoDB" id="7786253at2759"/>
<comment type="cofactor">
    <cofactor evidence="1">
        <name>FAD</name>
        <dbReference type="ChEBI" id="CHEBI:57692"/>
    </cofactor>
</comment>
<evidence type="ECO:0000313" key="13">
    <source>
        <dbReference type="Proteomes" id="UP000030669"/>
    </source>
</evidence>
<dbReference type="FunFam" id="3.30.70.2740:FF:000001">
    <property type="entry name" value="D-lactate dehydrogenase mitochondrial"/>
    <property type="match status" value="1"/>
</dbReference>
<keyword evidence="8" id="KW-0496">Mitochondrion</keyword>
<dbReference type="FunFam" id="1.10.45.10:FF:000001">
    <property type="entry name" value="D-lactate dehydrogenase mitochondrial"/>
    <property type="match status" value="1"/>
</dbReference>
<keyword evidence="5" id="KW-0274">FAD</keyword>
<dbReference type="PANTHER" id="PTHR11748">
    <property type="entry name" value="D-LACTATE DEHYDROGENASE"/>
    <property type="match status" value="1"/>
</dbReference>